<evidence type="ECO:0000313" key="1">
    <source>
        <dbReference type="EMBL" id="BDS08264.1"/>
    </source>
</evidence>
<proteinExistence type="predicted"/>
<accession>A0AAT9FQT2</accession>
<dbReference type="KEGG" id="osu:NT6N_33040"/>
<reference evidence="1" key="1">
    <citation type="submission" date="2024-07" db="EMBL/GenBank/DDBJ databases">
        <title>Complete genome sequence of Verrucomicrobiaceae bacterium NT6N.</title>
        <authorList>
            <person name="Huang C."/>
            <person name="Takami H."/>
            <person name="Hamasaki K."/>
        </authorList>
    </citation>
    <scope>NUCLEOTIDE SEQUENCE</scope>
    <source>
        <strain evidence="1">NT6N</strain>
    </source>
</reference>
<protein>
    <submittedName>
        <fullName evidence="1">Uncharacterized protein</fullName>
    </submittedName>
</protein>
<gene>
    <name evidence="1" type="ORF">NT6N_33040</name>
</gene>
<dbReference type="EMBL" id="AP026866">
    <property type="protein sequence ID" value="BDS08264.1"/>
    <property type="molecule type" value="Genomic_DNA"/>
</dbReference>
<sequence>MKPFLVFAFLSIGVATAQWSPKEQELIDQIKPTAEESAWQKIGWRTDLWQARKEAAKAGKPIYLWEMDGHPLGCT</sequence>
<organism evidence="1">
    <name type="scientific">Oceaniferula spumae</name>
    <dbReference type="NCBI Taxonomy" id="2979115"/>
    <lineage>
        <taxon>Bacteria</taxon>
        <taxon>Pseudomonadati</taxon>
        <taxon>Verrucomicrobiota</taxon>
        <taxon>Verrucomicrobiia</taxon>
        <taxon>Verrucomicrobiales</taxon>
        <taxon>Verrucomicrobiaceae</taxon>
        <taxon>Oceaniferula</taxon>
    </lineage>
</organism>
<dbReference type="AlphaFoldDB" id="A0AAT9FQT2"/>
<name>A0AAT9FQT2_9BACT</name>